<organism evidence="2">
    <name type="scientific">Rhizophora mucronata</name>
    <name type="common">Asiatic mangrove</name>
    <dbReference type="NCBI Taxonomy" id="61149"/>
    <lineage>
        <taxon>Eukaryota</taxon>
        <taxon>Viridiplantae</taxon>
        <taxon>Streptophyta</taxon>
        <taxon>Embryophyta</taxon>
        <taxon>Tracheophyta</taxon>
        <taxon>Spermatophyta</taxon>
        <taxon>Magnoliopsida</taxon>
        <taxon>eudicotyledons</taxon>
        <taxon>Gunneridae</taxon>
        <taxon>Pentapetalae</taxon>
        <taxon>rosids</taxon>
        <taxon>fabids</taxon>
        <taxon>Malpighiales</taxon>
        <taxon>Rhizophoraceae</taxon>
        <taxon>Rhizophora</taxon>
    </lineage>
</organism>
<proteinExistence type="predicted"/>
<evidence type="ECO:0000259" key="1">
    <source>
        <dbReference type="Pfam" id="PF16582"/>
    </source>
</evidence>
<dbReference type="PANTHER" id="PTHR42916:SF1">
    <property type="entry name" value="PROTEIN PHYLLO, CHLOROPLASTIC"/>
    <property type="match status" value="1"/>
</dbReference>
<dbReference type="SUPFAM" id="SSF52467">
    <property type="entry name" value="DHS-like NAD/FAD-binding domain"/>
    <property type="match status" value="1"/>
</dbReference>
<dbReference type="PANTHER" id="PTHR42916">
    <property type="entry name" value="2-SUCCINYL-5-ENOLPYRUVYL-6-HYDROXY-3-CYCLOHEXENE-1-CARBOXYLATE SYNTHASE"/>
    <property type="match status" value="1"/>
</dbReference>
<dbReference type="EMBL" id="GGEC01054066">
    <property type="protein sequence ID" value="MBX34550.1"/>
    <property type="molecule type" value="Transcribed_RNA"/>
</dbReference>
<dbReference type="InterPro" id="IPR029035">
    <property type="entry name" value="DHS-like_NAD/FAD-binding_dom"/>
</dbReference>
<dbReference type="Gene3D" id="3.40.50.970">
    <property type="match status" value="2"/>
</dbReference>
<protein>
    <submittedName>
        <fullName evidence="2">Protein PHYLLOic isoform X2</fullName>
    </submittedName>
</protein>
<sequence>MVLTTIDSAVHWATSSPCGPVHINCPFREPLDDSPKKWMADCLKGLNIWMSGCQPLTKYIQTQNSLACNGHSCGLLAEVLEIIQQSKRGLLLVGALDGEDDTWAALLLAKHLNWPVVADILSGLRLRKLLSSFPEVEGNVFFIDHLDHALLSDAVRGWVWFDVIVQIGSRITSKRVAQMLEECCPCSYILVDNHPYRHDPSHLLTHRVQCSILQFSDHLIKAQIPYRSSKWCYYLQQLDKMVAWDIAFQIHTQNALTEPHVANVISKYLSADSAIFVGNSMVIRDVDMYGQNFADNTHRISDMMLSSELTCQWTRVAGNRGASGIDGLLSSAVGFAIGCGKRVSF</sequence>
<reference evidence="2" key="1">
    <citation type="submission" date="2018-02" db="EMBL/GenBank/DDBJ databases">
        <title>Rhizophora mucronata_Transcriptome.</title>
        <authorList>
            <person name="Meera S.P."/>
            <person name="Sreeshan A."/>
            <person name="Augustine A."/>
        </authorList>
    </citation>
    <scope>NUCLEOTIDE SEQUENCE</scope>
    <source>
        <tissue evidence="2">Leaf</tissue>
    </source>
</reference>
<dbReference type="Pfam" id="PF16582">
    <property type="entry name" value="TPP_enzyme_M_2"/>
    <property type="match status" value="1"/>
</dbReference>
<feature type="domain" description="Menaquinone biosynthesis protein MenD middle" evidence="1">
    <location>
        <begin position="43"/>
        <end position="277"/>
    </location>
</feature>
<dbReference type="AlphaFoldDB" id="A0A2P2MWG5"/>
<evidence type="ECO:0000313" key="2">
    <source>
        <dbReference type="EMBL" id="MBX34550.1"/>
    </source>
</evidence>
<accession>A0A2P2MWG5</accession>
<dbReference type="Gene3D" id="3.40.50.1220">
    <property type="entry name" value="TPP-binding domain"/>
    <property type="match status" value="1"/>
</dbReference>
<dbReference type="InterPro" id="IPR032264">
    <property type="entry name" value="MenD_middle"/>
</dbReference>
<name>A0A2P2MWG5_RHIMU</name>